<dbReference type="Gene3D" id="3.30.560.10">
    <property type="entry name" value="Glucose Oxidase, domain 3"/>
    <property type="match status" value="1"/>
</dbReference>
<dbReference type="PANTHER" id="PTHR11552">
    <property type="entry name" value="GLUCOSE-METHANOL-CHOLINE GMC OXIDOREDUCTASE"/>
    <property type="match status" value="1"/>
</dbReference>
<feature type="domain" description="Glucose-methanol-choline oxidoreductase N-terminal" evidence="2">
    <location>
        <begin position="446"/>
        <end position="460"/>
    </location>
</feature>
<dbReference type="InterPro" id="IPR007867">
    <property type="entry name" value="GMC_OxRtase_C"/>
</dbReference>
<sequence length="738" mass="79545">MRFSSFLALANVSEGQFNIKGMAAVSIADTEVVMCKGSMATGSSPRSETLPSSAALDHAPDASERWNLCTTFEVNGIEMLVKSFIAALSLAAATAASPTTHGRLHHRRALNETSYEYVIVGSGPGGSPLAARLALAGHKVLLIEAGGDHGDDLNQTVPAYNLKSAEDDAIKWDYFVTHYEDEERAKRDSHFSYRKPDGGYYSGLYPPEDAEPVGILYPRTGALGGCAEHNALITTYPHESDWTYIQSLTGDDSWAPEKMRTYFEKLERAQYVVGSGHGSDGWLRTSVTSLTLVLEDLKLLSIVVSAASAMGKGLLTTVLSSVTSLAHILLDDVNNDNPWRDQTTDLFQVPLAIDAETSSRSSPRDFVIEVANAVNEDGSRQYHLDILLHTLATKIRFDQNGTTPKAIGVEYLSGEHLYSADPAYSSSITGTAGYIAASKEVIISAGTFNTPQLLKLSGIGPRAELESFGIPVIVDAPGVGANMQDRYEVSIVAEAETKFAVSKECTFQYNGQPDPCLDQWQQGEGVIGKGPYATSGAAVGVTLKSSTAAESDPADIFIIGTPGVFAGFYPGFAYDAVIHGNRWSWLALKAHSHNNAGTVTLRSTDPRERPSIDFRSFDTGAGEYEKDIQALYEGLLWGREAFDKLIPLDGEFTEVTPGRNVSSEEQVKQFIKDEAWGHHACCTAAIGEVLDGEFRVKGVEGLRVVDASVFPKIPGTFISLPIYVVSEKAADVIIQGNV</sequence>
<dbReference type="Pfam" id="PF00732">
    <property type="entry name" value="GMC_oxred_N"/>
    <property type="match status" value="1"/>
</dbReference>
<dbReference type="PANTHER" id="PTHR11552:SF213">
    <property type="entry name" value="DEHYDROGENASE, PUTATIVE-RELATED"/>
    <property type="match status" value="1"/>
</dbReference>
<evidence type="ECO:0000313" key="4">
    <source>
        <dbReference type="Proteomes" id="UP001305779"/>
    </source>
</evidence>
<dbReference type="InterPro" id="IPR012132">
    <property type="entry name" value="GMC_OxRdtase"/>
</dbReference>
<evidence type="ECO:0000259" key="2">
    <source>
        <dbReference type="PROSITE" id="PS00624"/>
    </source>
</evidence>
<dbReference type="Pfam" id="PF05199">
    <property type="entry name" value="GMC_oxred_C"/>
    <property type="match status" value="1"/>
</dbReference>
<gene>
    <name evidence="3" type="ORF">PRZ48_004694</name>
</gene>
<proteinExistence type="inferred from homology"/>
<dbReference type="Gene3D" id="3.50.50.60">
    <property type="entry name" value="FAD/NAD(P)-binding domain"/>
    <property type="match status" value="1"/>
</dbReference>
<dbReference type="InterPro" id="IPR000172">
    <property type="entry name" value="GMC_OxRdtase_N"/>
</dbReference>
<comment type="caution">
    <text evidence="3">The sequence shown here is derived from an EMBL/GenBank/DDBJ whole genome shotgun (WGS) entry which is preliminary data.</text>
</comment>
<dbReference type="SUPFAM" id="SSF51905">
    <property type="entry name" value="FAD/NAD(P)-binding domain"/>
    <property type="match status" value="1"/>
</dbReference>
<accession>A0ABR0EQ92</accession>
<protein>
    <recommendedName>
        <fullName evidence="2">Glucose-methanol-choline oxidoreductase N-terminal domain-containing protein</fullName>
    </recommendedName>
</protein>
<reference evidence="3 4" key="1">
    <citation type="journal article" date="2023" name="G3 (Bethesda)">
        <title>A chromosome-level genome assembly of Zasmidium syzygii isolated from banana leaves.</title>
        <authorList>
            <person name="van Westerhoven A.C."/>
            <person name="Mehrabi R."/>
            <person name="Talebi R."/>
            <person name="Steentjes M.B.F."/>
            <person name="Corcolon B."/>
            <person name="Chong P.A."/>
            <person name="Kema G.H.J."/>
            <person name="Seidl M.F."/>
        </authorList>
    </citation>
    <scope>NUCLEOTIDE SEQUENCE [LARGE SCALE GENOMIC DNA]</scope>
    <source>
        <strain evidence="3 4">P124</strain>
    </source>
</reference>
<dbReference type="SUPFAM" id="SSF54373">
    <property type="entry name" value="FAD-linked reductases, C-terminal domain"/>
    <property type="match status" value="1"/>
</dbReference>
<organism evidence="3 4">
    <name type="scientific">Zasmidium cellare</name>
    <name type="common">Wine cellar mold</name>
    <name type="synonym">Racodium cellare</name>
    <dbReference type="NCBI Taxonomy" id="395010"/>
    <lineage>
        <taxon>Eukaryota</taxon>
        <taxon>Fungi</taxon>
        <taxon>Dikarya</taxon>
        <taxon>Ascomycota</taxon>
        <taxon>Pezizomycotina</taxon>
        <taxon>Dothideomycetes</taxon>
        <taxon>Dothideomycetidae</taxon>
        <taxon>Mycosphaerellales</taxon>
        <taxon>Mycosphaerellaceae</taxon>
        <taxon>Zasmidium</taxon>
    </lineage>
</organism>
<dbReference type="Proteomes" id="UP001305779">
    <property type="component" value="Unassembled WGS sequence"/>
</dbReference>
<name>A0ABR0EQ92_ZASCE</name>
<comment type="similarity">
    <text evidence="1">Belongs to the GMC oxidoreductase family.</text>
</comment>
<dbReference type="InterPro" id="IPR036188">
    <property type="entry name" value="FAD/NAD-bd_sf"/>
</dbReference>
<dbReference type="EMBL" id="JAXOVC010000003">
    <property type="protein sequence ID" value="KAK4503779.1"/>
    <property type="molecule type" value="Genomic_DNA"/>
</dbReference>
<evidence type="ECO:0000313" key="3">
    <source>
        <dbReference type="EMBL" id="KAK4503779.1"/>
    </source>
</evidence>
<evidence type="ECO:0000256" key="1">
    <source>
        <dbReference type="ARBA" id="ARBA00010790"/>
    </source>
</evidence>
<keyword evidence="4" id="KW-1185">Reference proteome</keyword>
<dbReference type="PROSITE" id="PS00624">
    <property type="entry name" value="GMC_OXRED_2"/>
    <property type="match status" value="1"/>
</dbReference>